<sequence length="590" mass="65644">MADVAAHRAVAPVGSEAAHEAAMRGRGEVDTSSPFESVRQAVNRFGGGGGGSSQWRHPQAPPPVQLRPETVILVKLEHWSMMPTKALDISGIREASKDNLKYNMGSSAALLAGLCKCNEVELMKVEEQTVKLEMELFVKEKETFKVLKELQATKEVIDGLKVQIEKITLEGINAAKGHTDIEPKSISHSEPLIRSTKGTQSPLTTLIKLNQAKAFLNTDTVNMLRSQIEKEKGSLKKTREKLQSNVAKASSLEADLDKTAARLRAIKGPHPILESSEIWLQMKQLNSEKEKHRKMTEDSKHEICELTAAIEHTRSKTKTLQFRIIMAEKLKEASRRGEAVALAEMKKLSNGHDLDSATSDVTLSVEEHSMFVRKAQEADENSRKRIDAAMQELDQANQCKLELLERVEEAMSAVETSRKALEEAQKREESANKAKLEAEDTLRKLRSDQIIQNWRPINNNSVKFKNSALTPRRAGTGIYDVNGLSLVTTGPKNAKAVSIGQILSMKLDRELETVKTTNTRKKVSLGQILSQKYEVFSPLRIDHAGASRKQCQPRRKRMGFVVYALLLAKQKHRKRQAASCTHGSFSAKVV</sequence>
<dbReference type="PANTHER" id="PTHR32054:SF39">
    <property type="entry name" value="OS05G0476100 PROTEIN"/>
    <property type="match status" value="1"/>
</dbReference>
<dbReference type="GO" id="GO:0005829">
    <property type="term" value="C:cytosol"/>
    <property type="evidence" value="ECO:0007669"/>
    <property type="project" value="TreeGrafter"/>
</dbReference>
<evidence type="ECO:0008006" key="7">
    <source>
        <dbReference type="Google" id="ProtNLM"/>
    </source>
</evidence>
<dbReference type="Gramene" id="TVU19837">
    <property type="protein sequence ID" value="TVU19837"/>
    <property type="gene ID" value="EJB05_36012"/>
</dbReference>
<dbReference type="Proteomes" id="UP000324897">
    <property type="component" value="Chromosome 7"/>
</dbReference>
<accession>A0A5J9U924</accession>
<keyword evidence="6" id="KW-1185">Reference proteome</keyword>
<dbReference type="GO" id="GO:0009904">
    <property type="term" value="P:chloroplast accumulation movement"/>
    <property type="evidence" value="ECO:0007669"/>
    <property type="project" value="TreeGrafter"/>
</dbReference>
<evidence type="ECO:0000256" key="1">
    <source>
        <dbReference type="ARBA" id="ARBA00005485"/>
    </source>
</evidence>
<proteinExistence type="inferred from homology"/>
<evidence type="ECO:0000256" key="3">
    <source>
        <dbReference type="SAM" id="Coils"/>
    </source>
</evidence>
<dbReference type="GO" id="GO:0009903">
    <property type="term" value="P:chloroplast avoidance movement"/>
    <property type="evidence" value="ECO:0007669"/>
    <property type="project" value="TreeGrafter"/>
</dbReference>
<dbReference type="AlphaFoldDB" id="A0A5J9U924"/>
<evidence type="ECO:0000256" key="4">
    <source>
        <dbReference type="SAM" id="MobiDB-lite"/>
    </source>
</evidence>
<feature type="coiled-coil region" evidence="3">
    <location>
        <begin position="372"/>
        <end position="448"/>
    </location>
</feature>
<reference evidence="5 6" key="1">
    <citation type="journal article" date="2019" name="Sci. Rep.">
        <title>A high-quality genome of Eragrostis curvula grass provides insights into Poaceae evolution and supports new strategies to enhance forage quality.</title>
        <authorList>
            <person name="Carballo J."/>
            <person name="Santos B.A.C.M."/>
            <person name="Zappacosta D."/>
            <person name="Garbus I."/>
            <person name="Selva J.P."/>
            <person name="Gallo C.A."/>
            <person name="Diaz A."/>
            <person name="Albertini E."/>
            <person name="Caccamo M."/>
            <person name="Echenique V."/>
        </authorList>
    </citation>
    <scope>NUCLEOTIDE SEQUENCE [LARGE SCALE GENOMIC DNA]</scope>
    <source>
        <strain evidence="6">cv. Victoria</strain>
        <tissue evidence="5">Leaf</tissue>
    </source>
</reference>
<feature type="compositionally biased region" description="Basic and acidic residues" evidence="4">
    <location>
        <begin position="17"/>
        <end position="29"/>
    </location>
</feature>
<name>A0A5J9U924_9POAL</name>
<keyword evidence="2 3" id="KW-0175">Coiled coil</keyword>
<dbReference type="EMBL" id="RWGY01000029">
    <property type="protein sequence ID" value="TVU19837.1"/>
    <property type="molecule type" value="Genomic_DNA"/>
</dbReference>
<dbReference type="InterPro" id="IPR008545">
    <property type="entry name" value="Web"/>
</dbReference>
<comment type="caution">
    <text evidence="5">The sequence shown here is derived from an EMBL/GenBank/DDBJ whole genome shotgun (WGS) entry which is preliminary data.</text>
</comment>
<evidence type="ECO:0000256" key="2">
    <source>
        <dbReference type="ARBA" id="ARBA00023054"/>
    </source>
</evidence>
<dbReference type="OrthoDB" id="649232at2759"/>
<protein>
    <recommendedName>
        <fullName evidence="7">WEB family protein</fullName>
    </recommendedName>
</protein>
<dbReference type="PANTHER" id="PTHR32054">
    <property type="entry name" value="HEAVY CHAIN, PUTATIVE, EXPRESSED-RELATED-RELATED"/>
    <property type="match status" value="1"/>
</dbReference>
<dbReference type="Pfam" id="PF05701">
    <property type="entry name" value="WEMBL"/>
    <property type="match status" value="1"/>
</dbReference>
<gene>
    <name evidence="5" type="ORF">EJB05_36012</name>
</gene>
<evidence type="ECO:0000313" key="6">
    <source>
        <dbReference type="Proteomes" id="UP000324897"/>
    </source>
</evidence>
<evidence type="ECO:0000313" key="5">
    <source>
        <dbReference type="EMBL" id="TVU19837.1"/>
    </source>
</evidence>
<organism evidence="5 6">
    <name type="scientific">Eragrostis curvula</name>
    <name type="common">weeping love grass</name>
    <dbReference type="NCBI Taxonomy" id="38414"/>
    <lineage>
        <taxon>Eukaryota</taxon>
        <taxon>Viridiplantae</taxon>
        <taxon>Streptophyta</taxon>
        <taxon>Embryophyta</taxon>
        <taxon>Tracheophyta</taxon>
        <taxon>Spermatophyta</taxon>
        <taxon>Magnoliopsida</taxon>
        <taxon>Liliopsida</taxon>
        <taxon>Poales</taxon>
        <taxon>Poaceae</taxon>
        <taxon>PACMAD clade</taxon>
        <taxon>Chloridoideae</taxon>
        <taxon>Eragrostideae</taxon>
        <taxon>Eragrostidinae</taxon>
        <taxon>Eragrostis</taxon>
    </lineage>
</organism>
<feature type="region of interest" description="Disordered" evidence="4">
    <location>
        <begin position="1"/>
        <end position="64"/>
    </location>
</feature>
<comment type="similarity">
    <text evidence="1">Belongs to the WEB family.</text>
</comment>